<keyword evidence="3" id="KW-1185">Reference proteome</keyword>
<evidence type="ECO:0000313" key="2">
    <source>
        <dbReference type="EMBL" id="KUN85298.1"/>
    </source>
</evidence>
<dbReference type="AlphaFoldDB" id="A0A101T4B0"/>
<feature type="region of interest" description="Disordered" evidence="1">
    <location>
        <begin position="65"/>
        <end position="132"/>
    </location>
</feature>
<feature type="compositionally biased region" description="Acidic residues" evidence="1">
    <location>
        <begin position="84"/>
        <end position="96"/>
    </location>
</feature>
<evidence type="ECO:0000256" key="1">
    <source>
        <dbReference type="SAM" id="MobiDB-lite"/>
    </source>
</evidence>
<organism evidence="2 3">
    <name type="scientific">Streptomyces bungoensis</name>
    <dbReference type="NCBI Taxonomy" id="285568"/>
    <lineage>
        <taxon>Bacteria</taxon>
        <taxon>Bacillati</taxon>
        <taxon>Actinomycetota</taxon>
        <taxon>Actinomycetes</taxon>
        <taxon>Kitasatosporales</taxon>
        <taxon>Streptomycetaceae</taxon>
        <taxon>Streptomyces</taxon>
    </lineage>
</organism>
<dbReference type="Proteomes" id="UP000053024">
    <property type="component" value="Unassembled WGS sequence"/>
</dbReference>
<dbReference type="OrthoDB" id="5147813at2"/>
<dbReference type="STRING" id="285568.AQJ66_14180"/>
<protein>
    <submittedName>
        <fullName evidence="2">Uncharacterized protein</fullName>
    </submittedName>
</protein>
<reference evidence="2 3" key="1">
    <citation type="submission" date="2015-10" db="EMBL/GenBank/DDBJ databases">
        <title>Draft genome sequence of Streptomyces bungoensis DSM 41781, type strain for the species Streptomyces bungoensis.</title>
        <authorList>
            <person name="Ruckert C."/>
            <person name="Winkler A."/>
            <person name="Kalinowski J."/>
            <person name="Kampfer P."/>
            <person name="Glaeser S."/>
        </authorList>
    </citation>
    <scope>NUCLEOTIDE SEQUENCE [LARGE SCALE GENOMIC DNA]</scope>
    <source>
        <strain evidence="2 3">DSM 41781</strain>
    </source>
</reference>
<sequence length="139" mass="15042">MDLLDWHRDRLSARRLAVLVKELPRDSALNRELHGEAAEWSVTDHLLAAVVDHLAAANWMFASVNSDEGDQPDYPEPVPRPLDAAEETDEGGDEDGSGNARTSAATEREATTRPARSAPQSTDPPSGAPSAVQLVRFFG</sequence>
<dbReference type="EMBL" id="LMWX01000020">
    <property type="protein sequence ID" value="KUN85298.1"/>
    <property type="molecule type" value="Genomic_DNA"/>
</dbReference>
<gene>
    <name evidence="2" type="ORF">AQJ66_14180</name>
</gene>
<proteinExistence type="predicted"/>
<evidence type="ECO:0000313" key="3">
    <source>
        <dbReference type="Proteomes" id="UP000053024"/>
    </source>
</evidence>
<comment type="caution">
    <text evidence="2">The sequence shown here is derived from an EMBL/GenBank/DDBJ whole genome shotgun (WGS) entry which is preliminary data.</text>
</comment>
<accession>A0A101T4B0</accession>
<name>A0A101T4B0_9ACTN</name>